<evidence type="ECO:0000313" key="2">
    <source>
        <dbReference type="EMBL" id="RAN31362.1"/>
    </source>
</evidence>
<feature type="region of interest" description="Disordered" evidence="1">
    <location>
        <begin position="43"/>
        <end position="117"/>
    </location>
</feature>
<dbReference type="AlphaFoldDB" id="A0A062TYW0"/>
<comment type="caution">
    <text evidence="2">The sequence shown here is derived from an EMBL/GenBank/DDBJ whole genome shotgun (WGS) entry which is preliminary data.</text>
</comment>
<dbReference type="STRING" id="1280941.HY2_04835"/>
<dbReference type="RefSeq" id="WP_034828785.1">
    <property type="nucleotide sequence ID" value="NZ_AWFA01000056.1"/>
</dbReference>
<dbReference type="eggNOG" id="ENOG502ZM8X">
    <property type="taxonomic scope" value="Bacteria"/>
</dbReference>
<proteinExistence type="predicted"/>
<protein>
    <submittedName>
        <fullName evidence="2">Uncharacterized protein</fullName>
    </submittedName>
</protein>
<feature type="compositionally biased region" description="Basic and acidic residues" evidence="1">
    <location>
        <begin position="43"/>
        <end position="62"/>
    </location>
</feature>
<organism evidence="2 3">
    <name type="scientific">Hyphomonas pacifica</name>
    <dbReference type="NCBI Taxonomy" id="1280941"/>
    <lineage>
        <taxon>Bacteria</taxon>
        <taxon>Pseudomonadati</taxon>
        <taxon>Pseudomonadota</taxon>
        <taxon>Alphaproteobacteria</taxon>
        <taxon>Hyphomonadales</taxon>
        <taxon>Hyphomonadaceae</taxon>
        <taxon>Hyphomonas</taxon>
    </lineage>
</organism>
<dbReference type="EMBL" id="AWFB01000056">
    <property type="protein sequence ID" value="RAN31362.1"/>
    <property type="molecule type" value="Genomic_DNA"/>
</dbReference>
<keyword evidence="3" id="KW-1185">Reference proteome</keyword>
<evidence type="ECO:0000256" key="1">
    <source>
        <dbReference type="SAM" id="MobiDB-lite"/>
    </source>
</evidence>
<name>A0A062TYW0_9PROT</name>
<feature type="compositionally biased region" description="Low complexity" evidence="1">
    <location>
        <begin position="63"/>
        <end position="72"/>
    </location>
</feature>
<sequence>MRNDARALLEKLSRQDFRYKQFEDPYTDMELWPVFEALLKDERISGKGERREEAPRAPEPRRPAAQARRAPQSAKPAGSFLGQYSAPQPSPANEPGRAQTEAVDLRRFLGKLGQAKS</sequence>
<gene>
    <name evidence="2" type="ORF">HY3_04535</name>
</gene>
<accession>A0A062TYW0</accession>
<reference evidence="2 3" key="1">
    <citation type="submission" date="2013-04" db="EMBL/GenBank/DDBJ databases">
        <title>Hyphomonas sp. T24B3 Genome Sequencing.</title>
        <authorList>
            <person name="Lai Q."/>
            <person name="Shao Z."/>
        </authorList>
    </citation>
    <scope>NUCLEOTIDE SEQUENCE [LARGE SCALE GENOMIC DNA]</scope>
    <source>
        <strain evidence="2 3">T24B3</strain>
    </source>
</reference>
<accession>A0A328JZQ3</accession>
<dbReference type="Proteomes" id="UP000249123">
    <property type="component" value="Unassembled WGS sequence"/>
</dbReference>
<evidence type="ECO:0000313" key="3">
    <source>
        <dbReference type="Proteomes" id="UP000249123"/>
    </source>
</evidence>